<feature type="compositionally biased region" description="Low complexity" evidence="6">
    <location>
        <begin position="467"/>
        <end position="483"/>
    </location>
</feature>
<dbReference type="EC" id="2.3.1.15" evidence="3"/>
<keyword evidence="9" id="KW-0808">Transferase</keyword>
<evidence type="ECO:0000256" key="4">
    <source>
        <dbReference type="ARBA" id="ARBA00013432"/>
    </source>
</evidence>
<evidence type="ECO:0000256" key="3">
    <source>
        <dbReference type="ARBA" id="ARBA00013113"/>
    </source>
</evidence>
<dbReference type="PANTHER" id="PTHR12563">
    <property type="entry name" value="GLYCEROL-3-PHOSPHATE ACYLTRANSFERASE"/>
    <property type="match status" value="1"/>
</dbReference>
<dbReference type="GO" id="GO:0012505">
    <property type="term" value="C:endomembrane system"/>
    <property type="evidence" value="ECO:0007669"/>
    <property type="project" value="UniProtKB-SubCell"/>
</dbReference>
<evidence type="ECO:0000256" key="1">
    <source>
        <dbReference type="ARBA" id="ARBA00004184"/>
    </source>
</evidence>
<reference evidence="9 10" key="1">
    <citation type="submission" date="2020-02" db="EMBL/GenBank/DDBJ databases">
        <title>Pseudoroseicyclus tamarix, sp. nov., isolated from offshore sediment of a Tamarix chinensis forest.</title>
        <authorList>
            <person name="Gai Y."/>
        </authorList>
    </citation>
    <scope>NUCLEOTIDE SEQUENCE [LARGE SCALE GENOMIC DNA]</scope>
    <source>
        <strain evidence="9 10">CLL3-39</strain>
    </source>
</reference>
<comment type="caution">
    <text evidence="9">The sequence shown here is derived from an EMBL/GenBank/DDBJ whole genome shotgun (WGS) entry which is preliminary data.</text>
</comment>
<keyword evidence="7" id="KW-0812">Transmembrane</keyword>
<evidence type="ECO:0000256" key="6">
    <source>
        <dbReference type="SAM" id="MobiDB-lite"/>
    </source>
</evidence>
<dbReference type="UniPathway" id="UPA00557">
    <property type="reaction ID" value="UER00612"/>
</dbReference>
<accession>A0A6B2JFW4</accession>
<name>A0A6B2JFW4_9RHOB</name>
<keyword evidence="7" id="KW-1133">Transmembrane helix</keyword>
<keyword evidence="9" id="KW-0012">Acyltransferase</keyword>
<feature type="transmembrane region" description="Helical" evidence="7">
    <location>
        <begin position="7"/>
        <end position="29"/>
    </location>
</feature>
<dbReference type="AlphaFoldDB" id="A0A6B2JFW4"/>
<evidence type="ECO:0000256" key="5">
    <source>
        <dbReference type="ARBA" id="ARBA00048427"/>
    </source>
</evidence>
<keyword evidence="10" id="KW-1185">Reference proteome</keyword>
<dbReference type="InterPro" id="IPR002123">
    <property type="entry name" value="Plipid/glycerol_acylTrfase"/>
</dbReference>
<gene>
    <name evidence="9" type="ORF">GZA08_03175</name>
</gene>
<proteinExistence type="predicted"/>
<dbReference type="InterPro" id="IPR022284">
    <property type="entry name" value="GPAT/DHAPAT"/>
</dbReference>
<keyword evidence="7" id="KW-0472">Membrane</keyword>
<comment type="pathway">
    <text evidence="2">Phospholipid metabolism; CDP-diacylglycerol biosynthesis; CDP-diacylglycerol from sn-glycerol 3-phosphate: step 1/3.</text>
</comment>
<dbReference type="GO" id="GO:0004366">
    <property type="term" value="F:glycerol-3-phosphate O-acyltransferase activity"/>
    <property type="evidence" value="ECO:0007669"/>
    <property type="project" value="UniProtKB-EC"/>
</dbReference>
<dbReference type="Proteomes" id="UP000474757">
    <property type="component" value="Unassembled WGS sequence"/>
</dbReference>
<dbReference type="InterPro" id="IPR045520">
    <property type="entry name" value="GPAT/DHAPAT_C"/>
</dbReference>
<dbReference type="GO" id="GO:0016024">
    <property type="term" value="P:CDP-diacylglycerol biosynthetic process"/>
    <property type="evidence" value="ECO:0007669"/>
    <property type="project" value="UniProtKB-UniPathway"/>
</dbReference>
<dbReference type="SUPFAM" id="SSF69593">
    <property type="entry name" value="Glycerol-3-phosphate (1)-acyltransferase"/>
    <property type="match status" value="1"/>
</dbReference>
<dbReference type="PANTHER" id="PTHR12563:SF17">
    <property type="entry name" value="DIHYDROXYACETONE PHOSPHATE ACYLTRANSFERASE"/>
    <property type="match status" value="1"/>
</dbReference>
<evidence type="ECO:0000256" key="2">
    <source>
        <dbReference type="ARBA" id="ARBA00004765"/>
    </source>
</evidence>
<protein>
    <recommendedName>
        <fullName evidence="4">Glycerol-3-phosphate acyltransferase</fullName>
        <ecNumber evidence="3">2.3.1.15</ecNumber>
    </recommendedName>
</protein>
<evidence type="ECO:0000313" key="10">
    <source>
        <dbReference type="Proteomes" id="UP000474757"/>
    </source>
</evidence>
<organism evidence="9 10">
    <name type="scientific">Pseudoroseicyclus tamaricis</name>
    <dbReference type="NCBI Taxonomy" id="2705421"/>
    <lineage>
        <taxon>Bacteria</taxon>
        <taxon>Pseudomonadati</taxon>
        <taxon>Pseudomonadota</taxon>
        <taxon>Alphaproteobacteria</taxon>
        <taxon>Rhodobacterales</taxon>
        <taxon>Paracoccaceae</taxon>
        <taxon>Pseudoroseicyclus</taxon>
    </lineage>
</organism>
<dbReference type="RefSeq" id="WP_163889890.1">
    <property type="nucleotide sequence ID" value="NZ_JAAFYS010000001.1"/>
</dbReference>
<feature type="domain" description="Phospholipid/glycerol acyltransferase" evidence="8">
    <location>
        <begin position="151"/>
        <end position="272"/>
    </location>
</feature>
<evidence type="ECO:0000313" key="9">
    <source>
        <dbReference type="EMBL" id="NDU99972.1"/>
    </source>
</evidence>
<evidence type="ECO:0000259" key="8">
    <source>
        <dbReference type="SMART" id="SM00563"/>
    </source>
</evidence>
<dbReference type="Pfam" id="PF01553">
    <property type="entry name" value="Acyltransferase"/>
    <property type="match status" value="1"/>
</dbReference>
<dbReference type="Pfam" id="PF19277">
    <property type="entry name" value="GPAT_C"/>
    <property type="match status" value="1"/>
</dbReference>
<evidence type="ECO:0000256" key="7">
    <source>
        <dbReference type="SAM" id="Phobius"/>
    </source>
</evidence>
<dbReference type="SMART" id="SM00563">
    <property type="entry name" value="PlsC"/>
    <property type="match status" value="1"/>
</dbReference>
<dbReference type="EMBL" id="JAAGAB010000001">
    <property type="protein sequence ID" value="NDU99972.1"/>
    <property type="molecule type" value="Genomic_DNA"/>
</dbReference>
<feature type="region of interest" description="Disordered" evidence="6">
    <location>
        <begin position="454"/>
        <end position="483"/>
    </location>
</feature>
<sequence length="483" mass="54285">MFQTVDVPIWLLALIVVFAAVTFASHFLFPSVRWFVRRRAERLVARMNKRLARPIEPFKLARRHDMIQRLIYDTEVNRAIHDHARRNRVPENVAFELARRHAREIVPRFSATVYFSFGIRVARWLSHSLYRVRIGALDRGRFDVIDPGASVVFVMNHRSNMDYVLVTWLVSRTSTLSYAVGEWARVWPMSALVRAMGAYFIRRKDRSALYRRVLARYVQMSVEGGVTQAIFPEGGLSLTGRLAPPKLGLLSYIADEALERDVIFVPVGLNYDRVLEDRILIAADPAHREFRPPFGHVAKSIARHVWLRMTRQFKSFGTASVGFGTPLSLKAHRAAGGNVEGLAEELMARIAAVVPPLPVPLVSRVMLGQERGLERAALIEAVGADIEALSGLGQALPRRDPRQLVDDALEILAERRLLVEERGLWRMKDGARPVLTYYADSIAHHFAPELQLDPAPIVDPVDPEAEPAPATEADVAEAAGPRS</sequence>
<comment type="catalytic activity">
    <reaction evidence="5">
        <text>sn-glycerol 3-phosphate + an acyl-CoA = a 1-acyl-sn-glycero-3-phosphate + CoA</text>
        <dbReference type="Rhea" id="RHEA:15325"/>
        <dbReference type="ChEBI" id="CHEBI:57287"/>
        <dbReference type="ChEBI" id="CHEBI:57597"/>
        <dbReference type="ChEBI" id="CHEBI:57970"/>
        <dbReference type="ChEBI" id="CHEBI:58342"/>
        <dbReference type="EC" id="2.3.1.15"/>
    </reaction>
</comment>
<comment type="subcellular location">
    <subcellularLocation>
        <location evidence="1">Endomembrane system</location>
        <topology evidence="1">Peripheral membrane protein</topology>
    </subcellularLocation>
</comment>